<sequence length="1179" mass="129181">MKTLSQMNHIKRLAIGIILLLSAYHLQAQTLITTTQLSGTAIAPGQYYNYSSIQLGPGTTITPGAGQSVKLYIANPDCQPLANSFNQNQNYIVTSVPRREGMKTVGATPNSGDFANRTSCELMQTVQYYDGLGRPLQTVQVKGSTQGKDVVQPMAYDQFGRETQKYLPYAATTADGSYKPDALTAGLSGFYNPTGSGVSGSQQSNGIVVIPQPFSQTVFEPSPLNRVLEQGAPGTPWQPVAGNTTGHTIKMVYTTNNLNAFSGADTAVSMRVTLYNATVNSDQSRALTIGNTDGNYYLAGQLYVTVSKDENWKSGRGGTTEEYKDKEGHVVLKRTFNYTTGTLQMLSTYYVYDDLGNLAFVLPPLSGADNGITSVANQTVLDNLCYQYRYDERNRGSRKKLPGKGWEYMVYNKLDQPVLSQDAVQRASKQWTVTKYDALGRVIMTGLWTDAAALSQSQLQTNIYNADQWDARNTSDTNTGYSISSYPAISSYLSINYYDDYSFSNITGFPALFGTMPSGASPQTKGLLTASKVNILGSSNMLWDVNYYDGFGRNVQTYKQHYLGGGTPNANNYDVIATGYDFTNAITSTTRKHYNTTGTTSPVLTIANLYSYDHMGRKTQTFEQINGGQNVLLSQADYNEIGQLKTKHLHSTNNGTSFLQNVSYAYNERGWLSQVNDPNVAPAADKLFSMALNYNAPVPAHNSSPQYNGNIAEQLYNKGSAGQKYVTYNYDQLNRLTAGNSVETFSENGITYDANGNIKTLTRLGPNAGTLTYNYGSTNQLQSVSGGVTRSYGYDANGNATSDGQGHTISYNLLNLPQTITGKSLSYIYDASGQKLRKISGTTVTEYIDGIQYTGTGIDFVQTEEGRVLNPTTSPNYEYTLTDHLGNNRVTFDQVKGKASEDDYYPFGLNVARGMIPSLRNHYLYNKKELQDELNQYDYGARFYDPVIARWTSVDPLAEKSRRWSPYNYGVDNSIRYIDPDGMDAENCCGVLAQDPVTLGLGAAEVISSGLAALGIVTTAAIIVNSQKNNSNSFPVMPRDNTRITNSVPRIAPTIVNNKSSSDTKTKGDTPENPQPTSRAARRDAQRKAGIPTSQPLHQDKDSKSGDQVLLDRDNENTVQDAKNDSSHPGQPHWEAGKTKKDESKPDGLNRSGGQSNKPQMQNDSKAKSYYTPPPLFNY</sequence>
<evidence type="ECO:0000256" key="2">
    <source>
        <dbReference type="SAM" id="SignalP"/>
    </source>
</evidence>
<feature type="compositionally biased region" description="Basic and acidic residues" evidence="1">
    <location>
        <begin position="1098"/>
        <end position="1126"/>
    </location>
</feature>
<evidence type="ECO:0000259" key="3">
    <source>
        <dbReference type="Pfam" id="PF20041"/>
    </source>
</evidence>
<accession>A0ABZ0TMD0</accession>
<proteinExistence type="predicted"/>
<reference evidence="4 5" key="1">
    <citation type="submission" date="2023-11" db="EMBL/GenBank/DDBJ databases">
        <title>Analysis of the Genomes of Mucilaginibacter gossypii cycad 4 and M. sabulilitoris SNA2: microbes with the potential for plant growth promotion.</title>
        <authorList>
            <person name="Hirsch A.M."/>
            <person name="Humm E."/>
            <person name="Rubbi M."/>
            <person name="Del Vecchio G."/>
            <person name="Ha S.M."/>
            <person name="Pellegrini M."/>
            <person name="Gunsalus R.P."/>
        </authorList>
    </citation>
    <scope>NUCLEOTIDE SEQUENCE [LARGE SCALE GENOMIC DNA]</scope>
    <source>
        <strain evidence="4 5">SNA2</strain>
    </source>
</reference>
<gene>
    <name evidence="4" type="ORF">SNE25_02130</name>
</gene>
<dbReference type="EMBL" id="CP139558">
    <property type="protein sequence ID" value="WPU94320.1"/>
    <property type="molecule type" value="Genomic_DNA"/>
</dbReference>
<keyword evidence="5" id="KW-1185">Reference proteome</keyword>
<dbReference type="RefSeq" id="WP_321563443.1">
    <property type="nucleotide sequence ID" value="NZ_CP139558.1"/>
</dbReference>
<keyword evidence="2" id="KW-0732">Signal</keyword>
<feature type="domain" description="DUF6443" evidence="3">
    <location>
        <begin position="113"/>
        <end position="249"/>
    </location>
</feature>
<dbReference type="Gene3D" id="2.180.10.10">
    <property type="entry name" value="RHS repeat-associated core"/>
    <property type="match status" value="1"/>
</dbReference>
<dbReference type="Proteomes" id="UP001324380">
    <property type="component" value="Chromosome"/>
</dbReference>
<feature type="chain" id="PRO_5045938077" evidence="2">
    <location>
        <begin position="29"/>
        <end position="1179"/>
    </location>
</feature>
<name>A0ABZ0TMD0_9SPHI</name>
<feature type="compositionally biased region" description="Polar residues" evidence="1">
    <location>
        <begin position="1152"/>
        <end position="1164"/>
    </location>
</feature>
<feature type="region of interest" description="Disordered" evidence="1">
    <location>
        <begin position="1029"/>
        <end position="1179"/>
    </location>
</feature>
<evidence type="ECO:0000313" key="5">
    <source>
        <dbReference type="Proteomes" id="UP001324380"/>
    </source>
</evidence>
<dbReference type="NCBIfam" id="TIGR03696">
    <property type="entry name" value="Rhs_assc_core"/>
    <property type="match status" value="1"/>
</dbReference>
<dbReference type="InterPro" id="IPR045619">
    <property type="entry name" value="DUF6443"/>
</dbReference>
<organism evidence="4 5">
    <name type="scientific">Mucilaginibacter sabulilitoris</name>
    <dbReference type="NCBI Taxonomy" id="1173583"/>
    <lineage>
        <taxon>Bacteria</taxon>
        <taxon>Pseudomonadati</taxon>
        <taxon>Bacteroidota</taxon>
        <taxon>Sphingobacteriia</taxon>
        <taxon>Sphingobacteriales</taxon>
        <taxon>Sphingobacteriaceae</taxon>
        <taxon>Mucilaginibacter</taxon>
    </lineage>
</organism>
<dbReference type="Pfam" id="PF20041">
    <property type="entry name" value="DUF6443"/>
    <property type="match status" value="1"/>
</dbReference>
<dbReference type="PANTHER" id="PTHR32305">
    <property type="match status" value="1"/>
</dbReference>
<dbReference type="InterPro" id="IPR050708">
    <property type="entry name" value="T6SS_VgrG/RHS"/>
</dbReference>
<dbReference type="PANTHER" id="PTHR32305:SF15">
    <property type="entry name" value="PROTEIN RHSA-RELATED"/>
    <property type="match status" value="1"/>
</dbReference>
<feature type="signal peptide" evidence="2">
    <location>
        <begin position="1"/>
        <end position="28"/>
    </location>
</feature>
<protein>
    <submittedName>
        <fullName evidence="4">DUF6443 domain-containing protein</fullName>
    </submittedName>
</protein>
<evidence type="ECO:0000256" key="1">
    <source>
        <dbReference type="SAM" id="MobiDB-lite"/>
    </source>
</evidence>
<feature type="compositionally biased region" description="Basic and acidic residues" evidence="1">
    <location>
        <begin position="1135"/>
        <end position="1148"/>
    </location>
</feature>
<dbReference type="InterPro" id="IPR022385">
    <property type="entry name" value="Rhs_assc_core"/>
</dbReference>
<evidence type="ECO:0000313" key="4">
    <source>
        <dbReference type="EMBL" id="WPU94320.1"/>
    </source>
</evidence>